<dbReference type="Gene3D" id="3.30.160.40">
    <property type="entry name" value="Porphobilinogen deaminase, C-terminal domain"/>
    <property type="match status" value="1"/>
</dbReference>
<keyword evidence="6 8" id="KW-0627">Porphyrin biosynthesis</keyword>
<comment type="subunit">
    <text evidence="4 8">Monomer.</text>
</comment>
<comment type="catalytic activity">
    <reaction evidence="7 8">
        <text>4 porphobilinogen + H2O = hydroxymethylbilane + 4 NH4(+)</text>
        <dbReference type="Rhea" id="RHEA:13185"/>
        <dbReference type="ChEBI" id="CHEBI:15377"/>
        <dbReference type="ChEBI" id="CHEBI:28938"/>
        <dbReference type="ChEBI" id="CHEBI:57845"/>
        <dbReference type="ChEBI" id="CHEBI:58126"/>
        <dbReference type="EC" id="2.5.1.61"/>
    </reaction>
</comment>
<comment type="pathway">
    <text evidence="2">Porphyrin-containing compound metabolism; protoporphyrin-IX biosynthesis; coproporphyrinogen-III from 5-aminolevulinate: step 2/4.</text>
</comment>
<protein>
    <recommendedName>
        <fullName evidence="8">Porphobilinogen deaminase</fullName>
        <shortName evidence="8">PBG</shortName>
        <ecNumber evidence="8">2.5.1.61</ecNumber>
    </recommendedName>
    <alternativeName>
        <fullName evidence="8">Hydroxymethylbilane synthase</fullName>
        <shortName evidence="8">HMBS</shortName>
    </alternativeName>
    <alternativeName>
        <fullName evidence="8">Pre-uroporphyrinogen synthase</fullName>
    </alternativeName>
</protein>
<dbReference type="Pfam" id="PF03900">
    <property type="entry name" value="Porphobil_deamC"/>
    <property type="match status" value="1"/>
</dbReference>
<dbReference type="GO" id="GO:0004418">
    <property type="term" value="F:hydroxymethylbilane synthase activity"/>
    <property type="evidence" value="ECO:0007669"/>
    <property type="project" value="UniProtKB-UniRule"/>
</dbReference>
<keyword evidence="12" id="KW-1185">Reference proteome</keyword>
<name>A0A2N0UL68_9FIRM</name>
<dbReference type="FunFam" id="3.40.190.10:FF:000086">
    <property type="entry name" value="Probable porphobilinogen deaminase"/>
    <property type="match status" value="1"/>
</dbReference>
<dbReference type="InterPro" id="IPR036803">
    <property type="entry name" value="Porphobilinogen_deaminase_C_sf"/>
</dbReference>
<dbReference type="PIRSF" id="PIRSF001438">
    <property type="entry name" value="4pyrrol_synth_OHMeBilane_synth"/>
    <property type="match status" value="1"/>
</dbReference>
<dbReference type="SUPFAM" id="SSF53850">
    <property type="entry name" value="Periplasmic binding protein-like II"/>
    <property type="match status" value="1"/>
</dbReference>
<comment type="similarity">
    <text evidence="3 8">Belongs to the HMBS family.</text>
</comment>
<dbReference type="EC" id="2.5.1.61" evidence="8"/>
<evidence type="ECO:0000256" key="8">
    <source>
        <dbReference type="HAMAP-Rule" id="MF_00260"/>
    </source>
</evidence>
<keyword evidence="5 8" id="KW-0808">Transferase</keyword>
<dbReference type="Pfam" id="PF01379">
    <property type="entry name" value="Porphobil_deam"/>
    <property type="match status" value="1"/>
</dbReference>
<proteinExistence type="inferred from homology"/>
<dbReference type="Gene3D" id="3.40.190.10">
    <property type="entry name" value="Periplasmic binding protein-like II"/>
    <property type="match status" value="2"/>
</dbReference>
<comment type="miscellaneous">
    <text evidence="8">The porphobilinogen subunits are added to the dipyrromethane group.</text>
</comment>
<dbReference type="PANTHER" id="PTHR11557:SF0">
    <property type="entry name" value="PORPHOBILINOGEN DEAMINASE"/>
    <property type="match status" value="1"/>
</dbReference>
<dbReference type="HAMAP" id="MF_00260">
    <property type="entry name" value="Porphobil_deam"/>
    <property type="match status" value="1"/>
</dbReference>
<evidence type="ECO:0000256" key="1">
    <source>
        <dbReference type="ARBA" id="ARBA00002869"/>
    </source>
</evidence>
<evidence type="ECO:0000256" key="7">
    <source>
        <dbReference type="ARBA" id="ARBA00048169"/>
    </source>
</evidence>
<dbReference type="InterPro" id="IPR022417">
    <property type="entry name" value="Porphobilin_deaminase_N"/>
</dbReference>
<dbReference type="EMBL" id="NNSR01000069">
    <property type="protein sequence ID" value="PKD27721.1"/>
    <property type="molecule type" value="Genomic_DNA"/>
</dbReference>
<feature type="domain" description="Porphobilinogen deaminase N-terminal" evidence="9">
    <location>
        <begin position="3"/>
        <end position="207"/>
    </location>
</feature>
<evidence type="ECO:0000259" key="9">
    <source>
        <dbReference type="Pfam" id="PF01379"/>
    </source>
</evidence>
<evidence type="ECO:0000259" key="10">
    <source>
        <dbReference type="Pfam" id="PF03900"/>
    </source>
</evidence>
<dbReference type="SUPFAM" id="SSF54782">
    <property type="entry name" value="Porphobilinogen deaminase (hydroxymethylbilane synthase), C-terminal domain"/>
    <property type="match status" value="1"/>
</dbReference>
<dbReference type="PANTHER" id="PTHR11557">
    <property type="entry name" value="PORPHOBILINOGEN DEAMINASE"/>
    <property type="match status" value="1"/>
</dbReference>
<dbReference type="CDD" id="cd13647">
    <property type="entry name" value="PBP2_PBGD_2"/>
    <property type="match status" value="1"/>
</dbReference>
<evidence type="ECO:0000313" key="12">
    <source>
        <dbReference type="Proteomes" id="UP000233425"/>
    </source>
</evidence>
<evidence type="ECO:0000256" key="5">
    <source>
        <dbReference type="ARBA" id="ARBA00022679"/>
    </source>
</evidence>
<organism evidence="11 12">
    <name type="scientific">Ruminococcus bromii</name>
    <dbReference type="NCBI Taxonomy" id="40518"/>
    <lineage>
        <taxon>Bacteria</taxon>
        <taxon>Bacillati</taxon>
        <taxon>Bacillota</taxon>
        <taxon>Clostridia</taxon>
        <taxon>Eubacteriales</taxon>
        <taxon>Oscillospiraceae</taxon>
        <taxon>Ruminococcus</taxon>
    </lineage>
</organism>
<dbReference type="GO" id="GO:0005737">
    <property type="term" value="C:cytoplasm"/>
    <property type="evidence" value="ECO:0007669"/>
    <property type="project" value="UniProtKB-UniRule"/>
</dbReference>
<feature type="domain" description="Porphobilinogen deaminase C-terminal" evidence="10">
    <location>
        <begin position="225"/>
        <end position="281"/>
    </location>
</feature>
<reference evidence="11" key="1">
    <citation type="journal article" date="2018" name="Environ. Microbiol.">
        <title>Sporulation capability and amylosome conservation among diverse human colonic and rumen isolates of the keystone starch-degrader Ruminococcus bromii.</title>
        <authorList>
            <person name="Mukhopadhya I."/>
            <person name="Morais S."/>
            <person name="Laverde-Gomez J."/>
            <person name="Sheridan P.O."/>
            <person name="Walker A.W."/>
            <person name="Kelly W."/>
            <person name="Klieve A.V."/>
            <person name="Ouwerkerk D."/>
            <person name="Duncan S.H."/>
            <person name="Louis P."/>
            <person name="Koropatkin N."/>
            <person name="Cockburn D."/>
            <person name="Kibler R."/>
            <person name="Cooper P.J."/>
            <person name="Sandoval C."/>
            <person name="Crost E."/>
            <person name="Juge N."/>
            <person name="Bayer E.A."/>
            <person name="Flint H.J."/>
        </authorList>
    </citation>
    <scope>NUCLEOTIDE SEQUENCE [LARGE SCALE GENOMIC DNA]</scope>
    <source>
        <strain evidence="11">ATCC 27255</strain>
    </source>
</reference>
<gene>
    <name evidence="8 11" type="primary">hemC</name>
    <name evidence="11" type="ORF">RBATCC27255_01485</name>
</gene>
<evidence type="ECO:0000256" key="6">
    <source>
        <dbReference type="ARBA" id="ARBA00023244"/>
    </source>
</evidence>
<feature type="modified residue" description="S-(dipyrrolylmethanemethyl)cysteine" evidence="8">
    <location>
        <position position="238"/>
    </location>
</feature>
<dbReference type="InterPro" id="IPR000860">
    <property type="entry name" value="HemC"/>
</dbReference>
<dbReference type="Proteomes" id="UP000233425">
    <property type="component" value="Unassembled WGS sequence"/>
</dbReference>
<evidence type="ECO:0000256" key="4">
    <source>
        <dbReference type="ARBA" id="ARBA00011245"/>
    </source>
</evidence>
<dbReference type="NCBIfam" id="TIGR00212">
    <property type="entry name" value="hemC"/>
    <property type="match status" value="1"/>
</dbReference>
<dbReference type="InterPro" id="IPR022418">
    <property type="entry name" value="Porphobilinogen_deaminase_C"/>
</dbReference>
<comment type="function">
    <text evidence="1 8">Tetrapolymerization of the monopyrrole PBG into the hydroxymethylbilane pre-uroporphyrinogen in several discrete steps.</text>
</comment>
<evidence type="ECO:0000256" key="3">
    <source>
        <dbReference type="ARBA" id="ARBA00005638"/>
    </source>
</evidence>
<comment type="caution">
    <text evidence="11">The sequence shown here is derived from an EMBL/GenBank/DDBJ whole genome shotgun (WGS) entry which is preliminary data.</text>
</comment>
<accession>A0A2N0UL68</accession>
<dbReference type="PRINTS" id="PR00151">
    <property type="entry name" value="PORPHBDMNASE"/>
</dbReference>
<evidence type="ECO:0000313" key="11">
    <source>
        <dbReference type="EMBL" id="PKD27721.1"/>
    </source>
</evidence>
<dbReference type="RefSeq" id="WP_101029436.1">
    <property type="nucleotide sequence ID" value="NZ_CABMMZ010000069.1"/>
</dbReference>
<evidence type="ECO:0000256" key="2">
    <source>
        <dbReference type="ARBA" id="ARBA00004735"/>
    </source>
</evidence>
<dbReference type="PROSITE" id="PS00533">
    <property type="entry name" value="PORPHOBILINOGEN_DEAM"/>
    <property type="match status" value="1"/>
</dbReference>
<dbReference type="GO" id="GO:0006782">
    <property type="term" value="P:protoporphyrinogen IX biosynthetic process"/>
    <property type="evidence" value="ECO:0007669"/>
    <property type="project" value="UniProtKB-UniRule"/>
</dbReference>
<comment type="cofactor">
    <cofactor evidence="8">
        <name>dipyrromethane</name>
        <dbReference type="ChEBI" id="CHEBI:60342"/>
    </cofactor>
    <text evidence="8">Binds 1 dipyrromethane group covalently.</text>
</comment>
<dbReference type="InterPro" id="IPR022419">
    <property type="entry name" value="Porphobilin_deaminase_cofac_BS"/>
</dbReference>
<dbReference type="AlphaFoldDB" id="A0A2N0UL68"/>
<sequence>MTIKIGTRKSRLALAQTEMLIKTLKNRFPNVEIETVYISTTGDKTLDKPLVALGGKGVFIKELEMSLLNGETDVAVHSAKDLPTKIADGLEISAVLPRGSYGDVFVTRNNFETKDGFVIGTGSLRRKLFAEKIYPNAKFKDIRGNVDTRLKKLLNGEYDALVLAKAGLERLDLCNGEDYTVTPFDTDEFLPAPCQGIVAIESRKNSEVSKMLAEISDKNTMLSFETERQVLLSLNADCSTPVGAISKVENDRITLSLSADCKKTVSGTDEISNRIKLAKRLVSEIE</sequence>
<dbReference type="FunFam" id="3.40.190.10:FF:000005">
    <property type="entry name" value="Porphobilinogen deaminase"/>
    <property type="match status" value="1"/>
</dbReference>